<dbReference type="SUPFAM" id="SSF81301">
    <property type="entry name" value="Nucleotidyltransferase"/>
    <property type="match status" value="1"/>
</dbReference>
<dbReference type="OrthoDB" id="5519456at2"/>
<sequence>MLLQKLDTVIELLSGLRDTGCISGFTLIGGLAVSAWSTPRATRDIDLLILVDTDKLQQIVTAFCDAGLHAELRRGDYDDPVPYLIRADAVDLLIATKAYEAEAIRQSIAIDIAGKTVPVVSPEFLIILKLKAGGPQDLLDVEELLASGLVNRALLGELAARYKVALTQ</sequence>
<name>A0A1T4R5L0_9BACT</name>
<dbReference type="InterPro" id="IPR014942">
    <property type="entry name" value="AbiEii"/>
</dbReference>
<accession>A0A1T4R5L0</accession>
<organism evidence="1 2">
    <name type="scientific">Trichlorobacter thiogenes</name>
    <dbReference type="NCBI Taxonomy" id="115783"/>
    <lineage>
        <taxon>Bacteria</taxon>
        <taxon>Pseudomonadati</taxon>
        <taxon>Thermodesulfobacteriota</taxon>
        <taxon>Desulfuromonadia</taxon>
        <taxon>Geobacterales</taxon>
        <taxon>Geobacteraceae</taxon>
        <taxon>Trichlorobacter</taxon>
    </lineage>
</organism>
<dbReference type="STRING" id="115783.SAMN02745119_02692"/>
<dbReference type="Pfam" id="PF08843">
    <property type="entry name" value="AbiEii"/>
    <property type="match status" value="1"/>
</dbReference>
<dbReference type="Proteomes" id="UP000190102">
    <property type="component" value="Unassembled WGS sequence"/>
</dbReference>
<dbReference type="RefSeq" id="WP_078790935.1">
    <property type="nucleotide sequence ID" value="NZ_FUWR01000017.1"/>
</dbReference>
<keyword evidence="1" id="KW-0808">Transferase</keyword>
<dbReference type="GO" id="GO:0016740">
    <property type="term" value="F:transferase activity"/>
    <property type="evidence" value="ECO:0007669"/>
    <property type="project" value="UniProtKB-KW"/>
</dbReference>
<proteinExistence type="predicted"/>
<dbReference type="InterPro" id="IPR043519">
    <property type="entry name" value="NT_sf"/>
</dbReference>
<keyword evidence="2" id="KW-1185">Reference proteome</keyword>
<gene>
    <name evidence="1" type="ORF">SAMN02745119_02692</name>
</gene>
<protein>
    <submittedName>
        <fullName evidence="1">Nucleotidyl transferase AbiEii toxin, Type IV TA system</fullName>
    </submittedName>
</protein>
<evidence type="ECO:0000313" key="1">
    <source>
        <dbReference type="EMBL" id="SKA10951.1"/>
    </source>
</evidence>
<dbReference type="AlphaFoldDB" id="A0A1T4R5L0"/>
<dbReference type="Gene3D" id="3.30.460.40">
    <property type="match status" value="1"/>
</dbReference>
<dbReference type="EMBL" id="FUWR01000017">
    <property type="protein sequence ID" value="SKA10951.1"/>
    <property type="molecule type" value="Genomic_DNA"/>
</dbReference>
<evidence type="ECO:0000313" key="2">
    <source>
        <dbReference type="Proteomes" id="UP000190102"/>
    </source>
</evidence>
<reference evidence="2" key="1">
    <citation type="submission" date="2017-02" db="EMBL/GenBank/DDBJ databases">
        <authorList>
            <person name="Varghese N."/>
            <person name="Submissions S."/>
        </authorList>
    </citation>
    <scope>NUCLEOTIDE SEQUENCE [LARGE SCALE GENOMIC DNA]</scope>
    <source>
        <strain evidence="2">ATCC BAA-34</strain>
    </source>
</reference>